<evidence type="ECO:0000313" key="2">
    <source>
        <dbReference type="EMBL" id="KIJ04512.1"/>
    </source>
</evidence>
<protein>
    <submittedName>
        <fullName evidence="2">Uncharacterized protein</fullName>
    </submittedName>
</protein>
<organism evidence="2 3">
    <name type="scientific">Paxillus involutus ATCC 200175</name>
    <dbReference type="NCBI Taxonomy" id="664439"/>
    <lineage>
        <taxon>Eukaryota</taxon>
        <taxon>Fungi</taxon>
        <taxon>Dikarya</taxon>
        <taxon>Basidiomycota</taxon>
        <taxon>Agaricomycotina</taxon>
        <taxon>Agaricomycetes</taxon>
        <taxon>Agaricomycetidae</taxon>
        <taxon>Boletales</taxon>
        <taxon>Paxilineae</taxon>
        <taxon>Paxillaceae</taxon>
        <taxon>Paxillus</taxon>
    </lineage>
</organism>
<dbReference type="OrthoDB" id="10597631at2759"/>
<feature type="compositionally biased region" description="Low complexity" evidence="1">
    <location>
        <begin position="106"/>
        <end position="118"/>
    </location>
</feature>
<evidence type="ECO:0000256" key="1">
    <source>
        <dbReference type="SAM" id="MobiDB-lite"/>
    </source>
</evidence>
<accession>A0A0C9T8D6</accession>
<dbReference type="HOGENOM" id="CLU_1205114_0_0_1"/>
<evidence type="ECO:0000313" key="3">
    <source>
        <dbReference type="Proteomes" id="UP000053647"/>
    </source>
</evidence>
<name>A0A0C9T8D6_PAXIN</name>
<gene>
    <name evidence="2" type="ORF">PAXINDRAFT_22192</name>
</gene>
<dbReference type="EMBL" id="KN821758">
    <property type="protein sequence ID" value="KIJ04512.1"/>
    <property type="molecule type" value="Genomic_DNA"/>
</dbReference>
<feature type="compositionally biased region" description="Polar residues" evidence="1">
    <location>
        <begin position="24"/>
        <end position="44"/>
    </location>
</feature>
<feature type="region of interest" description="Disordered" evidence="1">
    <location>
        <begin position="24"/>
        <end position="45"/>
    </location>
</feature>
<reference evidence="2 3" key="1">
    <citation type="submission" date="2014-06" db="EMBL/GenBank/DDBJ databases">
        <authorList>
            <consortium name="DOE Joint Genome Institute"/>
            <person name="Kuo A."/>
            <person name="Kohler A."/>
            <person name="Nagy L.G."/>
            <person name="Floudas D."/>
            <person name="Copeland A."/>
            <person name="Barry K.W."/>
            <person name="Cichocki N."/>
            <person name="Veneault-Fourrey C."/>
            <person name="LaButti K."/>
            <person name="Lindquist E.A."/>
            <person name="Lipzen A."/>
            <person name="Lundell T."/>
            <person name="Morin E."/>
            <person name="Murat C."/>
            <person name="Sun H."/>
            <person name="Tunlid A."/>
            <person name="Henrissat B."/>
            <person name="Grigoriev I.V."/>
            <person name="Hibbett D.S."/>
            <person name="Martin F."/>
            <person name="Nordberg H.P."/>
            <person name="Cantor M.N."/>
            <person name="Hua S.X."/>
        </authorList>
    </citation>
    <scope>NUCLEOTIDE SEQUENCE [LARGE SCALE GENOMIC DNA]</scope>
    <source>
        <strain evidence="2 3">ATCC 200175</strain>
    </source>
</reference>
<sequence length="244" mass="26347">MFQPPGQFAARPEGAARVETNISGGQVSGNARLSPLTGQGQDTGSFAREMDFTSMLNQQPAGSITPGPSSSVQRFSFNSSSHVDHIPNTPHLHASGSILFGDSRTRQQSFSDSSRSPSLGFNEPLAASRSQSVAPMNRVPPLDYARGYSGIPQASHIPHQSLGMPYNNAAMQNDISLVQSLQSTLHLVLEEVEKMNHRISSIEATNQTILSNQQLLTNRVNATEEAVNRIEDALLALSFVSEIY</sequence>
<reference evidence="3" key="2">
    <citation type="submission" date="2015-01" db="EMBL/GenBank/DDBJ databases">
        <title>Evolutionary Origins and Diversification of the Mycorrhizal Mutualists.</title>
        <authorList>
            <consortium name="DOE Joint Genome Institute"/>
            <consortium name="Mycorrhizal Genomics Consortium"/>
            <person name="Kohler A."/>
            <person name="Kuo A."/>
            <person name="Nagy L.G."/>
            <person name="Floudas D."/>
            <person name="Copeland A."/>
            <person name="Barry K.W."/>
            <person name="Cichocki N."/>
            <person name="Veneault-Fourrey C."/>
            <person name="LaButti K."/>
            <person name="Lindquist E.A."/>
            <person name="Lipzen A."/>
            <person name="Lundell T."/>
            <person name="Morin E."/>
            <person name="Murat C."/>
            <person name="Riley R."/>
            <person name="Ohm R."/>
            <person name="Sun H."/>
            <person name="Tunlid A."/>
            <person name="Henrissat B."/>
            <person name="Grigoriev I.V."/>
            <person name="Hibbett D.S."/>
            <person name="Martin F."/>
        </authorList>
    </citation>
    <scope>NUCLEOTIDE SEQUENCE [LARGE SCALE GENOMIC DNA]</scope>
    <source>
        <strain evidence="3">ATCC 200175</strain>
    </source>
</reference>
<feature type="region of interest" description="Disordered" evidence="1">
    <location>
        <begin position="104"/>
        <end position="134"/>
    </location>
</feature>
<dbReference type="AlphaFoldDB" id="A0A0C9T8D6"/>
<keyword evidence="3" id="KW-1185">Reference proteome</keyword>
<dbReference type="Proteomes" id="UP000053647">
    <property type="component" value="Unassembled WGS sequence"/>
</dbReference>
<proteinExistence type="predicted"/>